<feature type="domain" description="Imelysin-like" evidence="3">
    <location>
        <begin position="66"/>
        <end position="366"/>
    </location>
</feature>
<sequence>MQSPTKIANYILLKKNKYYLRMKKTLLILSFIALIFACSSNGGSDDTGGDKYDRKALLTNWADNIIIPSYVNYQAKVQTLVTNTATFVATPTEANLQTVRTSWLEAYKAYQYVAIYNMGKAEEINLNVATNTYPTNTVGIESNISSGSYNLALLSQLDKQGFPALDYLLNGLSTNDASIVGFYTTNANATNYKQYLTDVAVKLKTNIDAVVSDWNSGFRNSYVANNGTSVSSSVNKTTNLFVKNLEKDIRTGKIGIPAGIFSGGVKYPEKVEGYYKNDISKELLNISIKASQDFFNGKHFNSSTTAAGLKSYLNFLNATKNNQNLSEIINNQFAAIYTVNNGLNNSFSQQINTDNSKMIAVYDAIQQNVIYTKLDMMQALNITIDYVDSDGD</sequence>
<name>A0ABQ1HEZ6_9FLAO</name>
<accession>A0ABQ1HEZ6</accession>
<dbReference type="InterPro" id="IPR034984">
    <property type="entry name" value="Imelysin-like_IPPA"/>
</dbReference>
<dbReference type="Pfam" id="PF09375">
    <property type="entry name" value="Peptidase_M75"/>
    <property type="match status" value="1"/>
</dbReference>
<organism evidence="4 5">
    <name type="scientific">Flavobacterium palustre</name>
    <dbReference type="NCBI Taxonomy" id="1476463"/>
    <lineage>
        <taxon>Bacteria</taxon>
        <taxon>Pseudomonadati</taxon>
        <taxon>Bacteroidota</taxon>
        <taxon>Flavobacteriia</taxon>
        <taxon>Flavobacteriales</taxon>
        <taxon>Flavobacteriaceae</taxon>
        <taxon>Flavobacterium</taxon>
    </lineage>
</organism>
<dbReference type="CDD" id="cd14659">
    <property type="entry name" value="Imelysin-like_IPPA"/>
    <property type="match status" value="1"/>
</dbReference>
<dbReference type="Gene3D" id="1.20.1420.20">
    <property type="entry name" value="M75 peptidase, HXXE motif"/>
    <property type="match status" value="1"/>
</dbReference>
<dbReference type="Proteomes" id="UP000658793">
    <property type="component" value="Unassembled WGS sequence"/>
</dbReference>
<dbReference type="EMBL" id="BMGA01000002">
    <property type="protein sequence ID" value="GGA72986.1"/>
    <property type="molecule type" value="Genomic_DNA"/>
</dbReference>
<evidence type="ECO:0000313" key="5">
    <source>
        <dbReference type="Proteomes" id="UP000658793"/>
    </source>
</evidence>
<comment type="subcellular location">
    <subcellularLocation>
        <location evidence="1">Cell envelope</location>
    </subcellularLocation>
</comment>
<evidence type="ECO:0000259" key="3">
    <source>
        <dbReference type="Pfam" id="PF09375"/>
    </source>
</evidence>
<keyword evidence="2" id="KW-0732">Signal</keyword>
<comment type="caution">
    <text evidence="4">The sequence shown here is derived from an EMBL/GenBank/DDBJ whole genome shotgun (WGS) entry which is preliminary data.</text>
</comment>
<dbReference type="InterPro" id="IPR018976">
    <property type="entry name" value="Imelysin-like"/>
</dbReference>
<evidence type="ECO:0000256" key="1">
    <source>
        <dbReference type="ARBA" id="ARBA00004196"/>
    </source>
</evidence>
<protein>
    <submittedName>
        <fullName evidence="4">Iron-regulated protein A</fullName>
    </submittedName>
</protein>
<evidence type="ECO:0000256" key="2">
    <source>
        <dbReference type="ARBA" id="ARBA00022729"/>
    </source>
</evidence>
<keyword evidence="5" id="KW-1185">Reference proteome</keyword>
<evidence type="ECO:0000313" key="4">
    <source>
        <dbReference type="EMBL" id="GGA72986.1"/>
    </source>
</evidence>
<proteinExistence type="predicted"/>
<reference evidence="5" key="1">
    <citation type="journal article" date="2019" name="Int. J. Syst. Evol. Microbiol.">
        <title>The Global Catalogue of Microorganisms (GCM) 10K type strain sequencing project: providing services to taxonomists for standard genome sequencing and annotation.</title>
        <authorList>
            <consortium name="The Broad Institute Genomics Platform"/>
            <consortium name="The Broad Institute Genome Sequencing Center for Infectious Disease"/>
            <person name="Wu L."/>
            <person name="Ma J."/>
        </authorList>
    </citation>
    <scope>NUCLEOTIDE SEQUENCE [LARGE SCALE GENOMIC DNA]</scope>
    <source>
        <strain evidence="5">CGMCC 1.12811</strain>
    </source>
</reference>
<dbReference type="InterPro" id="IPR038352">
    <property type="entry name" value="Imelysin_sf"/>
</dbReference>
<gene>
    <name evidence="4" type="primary">irpA</name>
    <name evidence="4" type="ORF">GCM10008015_12100</name>
</gene>